<dbReference type="AlphaFoldDB" id="A0A3G9CSS7"/>
<protein>
    <submittedName>
        <fullName evidence="1">Uncharacterized protein</fullName>
    </submittedName>
</protein>
<gene>
    <name evidence="1" type="ORF">MESMT1_1382</name>
</gene>
<organism evidence="1 2">
    <name type="scientific">Methanosarcina thermophila</name>
    <dbReference type="NCBI Taxonomy" id="2210"/>
    <lineage>
        <taxon>Archaea</taxon>
        <taxon>Methanobacteriati</taxon>
        <taxon>Methanobacteriota</taxon>
        <taxon>Stenosarchaea group</taxon>
        <taxon>Methanomicrobia</taxon>
        <taxon>Methanosarcinales</taxon>
        <taxon>Methanosarcinaceae</taxon>
        <taxon>Methanosarcina</taxon>
    </lineage>
</organism>
<reference evidence="1 2" key="1">
    <citation type="submission" date="2016-09" db="EMBL/GenBank/DDBJ databases">
        <title>Complete Genome Sequence of Methanosarcina thermophila MT-1.</title>
        <authorList>
            <person name="Kouzuma A."/>
        </authorList>
    </citation>
    <scope>NUCLEOTIDE SEQUENCE [LARGE SCALE GENOMIC DNA]</scope>
    <source>
        <strain evidence="1 2">MT-1</strain>
    </source>
</reference>
<dbReference type="Proteomes" id="UP000265557">
    <property type="component" value="Chromosome"/>
</dbReference>
<name>A0A3G9CSS7_METTE</name>
<accession>A0A3G9CSS7</accession>
<sequence>MSQHTDNDDFLKSELDSLYSQKVEPEPPTPRAWELTEALKLIGFSYENENFIYIGDGSYGYYIVLCSESDSIVERGLKKLGFEQQHCEDIWVKNSSVDQFSNAKMIGIFSELIDELISELVERYSRICELSKILCTESAVPLTSKTFTIYPRLKKASIEDTNISNFLSLLYTSFCEPFKILGKELKINLSQPNIFSDINKLRHRFSGHDFEIPLDNKETPQQKLKKTEIALRRYTNSPSLTSKIDVLIFKYNLLRSLNLCLRDVCDFIDRIPIEG</sequence>
<proteinExistence type="predicted"/>
<evidence type="ECO:0000313" key="2">
    <source>
        <dbReference type="Proteomes" id="UP000265557"/>
    </source>
</evidence>
<dbReference type="EMBL" id="AP017646">
    <property type="protein sequence ID" value="BAW29312.1"/>
    <property type="molecule type" value="Genomic_DNA"/>
</dbReference>
<evidence type="ECO:0000313" key="1">
    <source>
        <dbReference type="EMBL" id="BAW29312.1"/>
    </source>
</evidence>